<reference evidence="2 3" key="2">
    <citation type="journal article" date="2023" name="Mol. Biol. Evol.">
        <title>Genomics of Secondarily Temperate Adaptation in the Only Non-Antarctic Icefish.</title>
        <authorList>
            <person name="Rivera-Colon A.G."/>
            <person name="Rayamajhi N."/>
            <person name="Minhas B.F."/>
            <person name="Madrigal G."/>
            <person name="Bilyk K.T."/>
            <person name="Yoon V."/>
            <person name="Hune M."/>
            <person name="Gregory S."/>
            <person name="Cheng C.H.C."/>
            <person name="Catchen J.M."/>
        </authorList>
    </citation>
    <scope>NUCLEOTIDE SEQUENCE [LARGE SCALE GENOMIC DNA]</scope>
    <source>
        <strain evidence="2">JMC-PN-2008</strain>
    </source>
</reference>
<keyword evidence="3" id="KW-1185">Reference proteome</keyword>
<comment type="caution">
    <text evidence="2">The sequence shown here is derived from an EMBL/GenBank/DDBJ whole genome shotgun (WGS) entry which is preliminary data.</text>
</comment>
<evidence type="ECO:0000313" key="2">
    <source>
        <dbReference type="EMBL" id="KAK5873742.1"/>
    </source>
</evidence>
<gene>
    <name evidence="2" type="ORF">PBY51_018754</name>
</gene>
<proteinExistence type="predicted"/>
<dbReference type="EMBL" id="JAUZQC010000003">
    <property type="protein sequence ID" value="KAK5873742.1"/>
    <property type="molecule type" value="Genomic_DNA"/>
</dbReference>
<reference evidence="2 3" key="1">
    <citation type="journal article" date="2023" name="Genes (Basel)">
        <title>Chromosome-Level Genome Assembly and Circadian Gene Repertoire of the Patagonia Blennie Eleginops maclovinus-The Closest Ancestral Proxy of Antarctic Cryonotothenioids.</title>
        <authorList>
            <person name="Cheng C.C."/>
            <person name="Rivera-Colon A.G."/>
            <person name="Minhas B.F."/>
            <person name="Wilson L."/>
            <person name="Rayamajhi N."/>
            <person name="Vargas-Chacoff L."/>
            <person name="Catchen J.M."/>
        </authorList>
    </citation>
    <scope>NUCLEOTIDE SEQUENCE [LARGE SCALE GENOMIC DNA]</scope>
    <source>
        <strain evidence="2">JMC-PN-2008</strain>
    </source>
</reference>
<evidence type="ECO:0000313" key="3">
    <source>
        <dbReference type="Proteomes" id="UP001346869"/>
    </source>
</evidence>
<accession>A0AAN7Y853</accession>
<feature type="compositionally biased region" description="Basic and acidic residues" evidence="1">
    <location>
        <begin position="107"/>
        <end position="118"/>
    </location>
</feature>
<feature type="region of interest" description="Disordered" evidence="1">
    <location>
        <begin position="71"/>
        <end position="118"/>
    </location>
</feature>
<sequence>MDRRGRFLNFIFPVSPSLRLSLCGKCFSVRQACSDSEGQLLFRLGRRQSSPHFASAATACRTEQAGLLQQTRTLCSQSSHLSPGLNGRRHHPGPPEPRGDQNSTPTCREDLYGGSEAR</sequence>
<organism evidence="2 3">
    <name type="scientific">Eleginops maclovinus</name>
    <name type="common">Patagonian blennie</name>
    <name type="synonym">Eleginus maclovinus</name>
    <dbReference type="NCBI Taxonomy" id="56733"/>
    <lineage>
        <taxon>Eukaryota</taxon>
        <taxon>Metazoa</taxon>
        <taxon>Chordata</taxon>
        <taxon>Craniata</taxon>
        <taxon>Vertebrata</taxon>
        <taxon>Euteleostomi</taxon>
        <taxon>Actinopterygii</taxon>
        <taxon>Neopterygii</taxon>
        <taxon>Teleostei</taxon>
        <taxon>Neoteleostei</taxon>
        <taxon>Acanthomorphata</taxon>
        <taxon>Eupercaria</taxon>
        <taxon>Perciformes</taxon>
        <taxon>Notothenioidei</taxon>
        <taxon>Eleginopidae</taxon>
        <taxon>Eleginops</taxon>
    </lineage>
</organism>
<name>A0AAN7Y853_ELEMC</name>
<feature type="compositionally biased region" description="Polar residues" evidence="1">
    <location>
        <begin position="71"/>
        <end position="81"/>
    </location>
</feature>
<dbReference type="Proteomes" id="UP001346869">
    <property type="component" value="Unassembled WGS sequence"/>
</dbReference>
<evidence type="ECO:0000256" key="1">
    <source>
        <dbReference type="SAM" id="MobiDB-lite"/>
    </source>
</evidence>
<dbReference type="AlphaFoldDB" id="A0AAN7Y853"/>
<protein>
    <submittedName>
        <fullName evidence="2">Uncharacterized protein</fullName>
    </submittedName>
</protein>